<protein>
    <recommendedName>
        <fullName evidence="4">Zinc-ribbon 15 domain-containing protein</fullName>
    </recommendedName>
</protein>
<evidence type="ECO:0000313" key="2">
    <source>
        <dbReference type="EMBL" id="MCZ4245921.1"/>
    </source>
</evidence>
<comment type="caution">
    <text evidence="2">The sequence shown here is derived from an EMBL/GenBank/DDBJ whole genome shotgun (WGS) entry which is preliminary data.</text>
</comment>
<organism evidence="2 3">
    <name type="scientific">Pedobacter punctiformis</name>
    <dbReference type="NCBI Taxonomy" id="3004097"/>
    <lineage>
        <taxon>Bacteria</taxon>
        <taxon>Pseudomonadati</taxon>
        <taxon>Bacteroidota</taxon>
        <taxon>Sphingobacteriia</taxon>
        <taxon>Sphingobacteriales</taxon>
        <taxon>Sphingobacteriaceae</taxon>
        <taxon>Pedobacter</taxon>
    </lineage>
</organism>
<evidence type="ECO:0008006" key="4">
    <source>
        <dbReference type="Google" id="ProtNLM"/>
    </source>
</evidence>
<dbReference type="RefSeq" id="WP_269428962.1">
    <property type="nucleotide sequence ID" value="NZ_JAPWGM010000009.1"/>
</dbReference>
<sequence>MVHGYYTKLIKTQKIDALSCPHCNSNYNMQYETYCKVHHIMFIPFVAGKKTSSIGCSKCGSHYKPAAFAQYTQAALDFTKQTKKRWYHFSGLVLLLVFVAAGATLMFMGNRENKKRMADNFANLKAGCVIYYSKAKDINTSMLVSRVVADTVFVHENKRSTNRNAYYIDDSDNYYKEETYFLKSQLKQWLEDKKITDVSEPQTYAE</sequence>
<feature type="transmembrane region" description="Helical" evidence="1">
    <location>
        <begin position="86"/>
        <end position="107"/>
    </location>
</feature>
<proteinExistence type="predicted"/>
<keyword evidence="3" id="KW-1185">Reference proteome</keyword>
<accession>A0ABT4LDH2</accession>
<dbReference type="EMBL" id="JAPWGM010000009">
    <property type="protein sequence ID" value="MCZ4245921.1"/>
    <property type="molecule type" value="Genomic_DNA"/>
</dbReference>
<keyword evidence="1" id="KW-1133">Transmembrane helix</keyword>
<name>A0ABT4LDH2_9SPHI</name>
<keyword evidence="1" id="KW-0812">Transmembrane</keyword>
<gene>
    <name evidence="2" type="ORF">O0955_18055</name>
</gene>
<evidence type="ECO:0000256" key="1">
    <source>
        <dbReference type="SAM" id="Phobius"/>
    </source>
</evidence>
<keyword evidence="1" id="KW-0472">Membrane</keyword>
<reference evidence="2" key="1">
    <citation type="submission" date="2022-12" db="EMBL/GenBank/DDBJ databases">
        <title>Genome sequence of HCMS5-2.</title>
        <authorList>
            <person name="Woo H."/>
        </authorList>
    </citation>
    <scope>NUCLEOTIDE SEQUENCE</scope>
    <source>
        <strain evidence="2">HCMS5-2</strain>
    </source>
</reference>
<evidence type="ECO:0000313" key="3">
    <source>
        <dbReference type="Proteomes" id="UP001144347"/>
    </source>
</evidence>
<dbReference type="Proteomes" id="UP001144347">
    <property type="component" value="Unassembled WGS sequence"/>
</dbReference>